<dbReference type="InterPro" id="IPR001128">
    <property type="entry name" value="Cyt_P450"/>
</dbReference>
<keyword evidence="16" id="KW-1185">Reference proteome</keyword>
<dbReference type="GO" id="GO:0080027">
    <property type="term" value="P:response to herbivore"/>
    <property type="evidence" value="ECO:0007669"/>
    <property type="project" value="UniProtKB-ARBA"/>
</dbReference>
<sequence length="1216" mass="134295">MGGATAQPHSETRLLGVATAGQGIWKMTVEIVTSRAIVGIAWLVVGGRDGSKSSKIATLIPDNRTLEELYIKTHHRRISMALDIVLVAGILLSVLVHLLLRRRLQSIRRLPLPPGPAGIPILGSLPQIGPMPHASLASLAVRYGPIMYLKMGTGGVVVASSASSASSFLKGLDLQFANRPFAISRKDVTYDCQNFVFANYGPRWKLFRKLCNLHFLGSKALADWAPIRRDEIGRVLRSMLESSRNSRPVAVAVSEALVCANANIIGQVMLSRRVFESQGEESNQFKDAITELLTWSGKFNIGDFVPAIAWMDLQGVQRHMRQLHFKIDALITALLVEHEATAHERKGRPDVVDLVMANRVDADGVSLSDVNIKAFISVSSPYSPSSSLTLNTMMDMFIAGTDTSSVIIEWALAEMLRKPTILQRAQDEMDGVIGKTRRLEESDIPNLPFLGAISKEVLRLHPSTPLSLPHYTSEACEVDGYYIPKDTRLLVNIWAIGRDPNVWEDPLEFKPERFLSGRNANIEPLGHDFELIPFGAGRRICVGMHAGLLMVQYVLGTLVHSFNWKLVDDIQVLDMEEKFGLVLPKKVSLKAIVNPRLVGSAYILQSSRRVRLPPGPAGVPILGSLPQIGPMAHASLANLAARYGPIMYLKMGTARVVVASSAGAARSFLKALDLQFANRPFVISGKHVTYDGQNFVFANYGPRWKLLRKLANLHFLGSKALADWVPVRRDEVARMLRGILESSRDSRPVVVPEAVVCANANIIGQVVISRRVFETQGEESNRFKDAITELLTGVGLFNIGDFVPAIAWMDLQGVQRHLRRTHEKIDSMITAFVAEHEATKHEREGKPDVLDLVMANRVDAEGVSLSDVNIKGFIADMFVAGTDTSSIIVEWALAEMLRNPTILQRAQDEMDEIIGKNRRIEESDIPNLPYLRAICKEALRLHPSTPLSLPHYTFEACEVDGYHIPPNTRLIVNVWAIGRDPDVWEDPLEFKPERFLSGRNAKIEPLGNDFELIPFGAGRRICVGMHAGLLMVQYMLGSLVHSFNWKLADEDHKLDMEERFGLPRTHVTAARGQNPRPRGGCTKAASPGCDRSRTGRTKAMTVRGQERCIGIRRMQVGRTQARLHASNGSTARTGNGSVHHPCQAVAPPGLSLRVRLGGSTTPVRRWHRPAAEPRSEAGRWHHPCQAVAPPGLSLRVRLGGSTTPVRRWHRLGSVSE</sequence>
<dbReference type="GO" id="GO:0016020">
    <property type="term" value="C:membrane"/>
    <property type="evidence" value="ECO:0007669"/>
    <property type="project" value="UniProtKB-SubCell"/>
</dbReference>
<comment type="similarity">
    <text evidence="3">Belongs to the cytochrome P450 family.</text>
</comment>
<dbReference type="PANTHER" id="PTHR47944">
    <property type="entry name" value="CYTOCHROME P450 98A9"/>
    <property type="match status" value="1"/>
</dbReference>
<evidence type="ECO:0000313" key="15">
    <source>
        <dbReference type="EMBL" id="THU43921.1"/>
    </source>
</evidence>
<comment type="cofactor">
    <cofactor evidence="1">
        <name>heme</name>
        <dbReference type="ChEBI" id="CHEBI:30413"/>
    </cofactor>
</comment>
<accession>A0A4S8I7V1</accession>
<dbReference type="GO" id="GO:0020037">
    <property type="term" value="F:heme binding"/>
    <property type="evidence" value="ECO:0007669"/>
    <property type="project" value="InterPro"/>
</dbReference>
<dbReference type="Gene3D" id="1.10.630.10">
    <property type="entry name" value="Cytochrome P450"/>
    <property type="match status" value="2"/>
</dbReference>
<comment type="subcellular location">
    <subcellularLocation>
        <location evidence="2">Membrane</location>
        <topology evidence="2">Single-pass membrane protein</topology>
    </subcellularLocation>
</comment>
<evidence type="ECO:0000256" key="7">
    <source>
        <dbReference type="ARBA" id="ARBA00022857"/>
    </source>
</evidence>
<evidence type="ECO:0000256" key="4">
    <source>
        <dbReference type="ARBA" id="ARBA00022617"/>
    </source>
</evidence>
<feature type="transmembrane region" description="Helical" evidence="14">
    <location>
        <begin position="80"/>
        <end position="100"/>
    </location>
</feature>
<comment type="caution">
    <text evidence="15">The sequence shown here is derived from an EMBL/GenBank/DDBJ whole genome shotgun (WGS) entry which is preliminary data.</text>
</comment>
<dbReference type="PRINTS" id="PR00463">
    <property type="entry name" value="EP450I"/>
</dbReference>
<dbReference type="InterPro" id="IPR002401">
    <property type="entry name" value="Cyt_P450_E_grp-I"/>
</dbReference>
<feature type="compositionally biased region" description="Polar residues" evidence="13">
    <location>
        <begin position="1126"/>
        <end position="1136"/>
    </location>
</feature>
<keyword evidence="6" id="KW-0479">Metal-binding</keyword>
<dbReference type="GO" id="GO:0016705">
    <property type="term" value="F:oxidoreductase activity, acting on paired donors, with incorporation or reduction of molecular oxygen"/>
    <property type="evidence" value="ECO:0007669"/>
    <property type="project" value="InterPro"/>
</dbReference>
<dbReference type="PANTHER" id="PTHR47944:SF18">
    <property type="entry name" value="FLAVONOID 3'-MONOOXYGENASE"/>
    <property type="match status" value="1"/>
</dbReference>
<dbReference type="EMBL" id="PYDT01000011">
    <property type="protein sequence ID" value="THU43921.1"/>
    <property type="molecule type" value="Genomic_DNA"/>
</dbReference>
<keyword evidence="9" id="KW-0560">Oxidoreductase</keyword>
<dbReference type="STRING" id="52838.A0A4S8I7V1"/>
<dbReference type="Pfam" id="PF00067">
    <property type="entry name" value="p450"/>
    <property type="match status" value="2"/>
</dbReference>
<evidence type="ECO:0000256" key="5">
    <source>
        <dbReference type="ARBA" id="ARBA00022692"/>
    </source>
</evidence>
<keyword evidence="11" id="KW-0503">Monooxygenase</keyword>
<organism evidence="15 16">
    <name type="scientific">Musa balbisiana</name>
    <name type="common">Banana</name>
    <dbReference type="NCBI Taxonomy" id="52838"/>
    <lineage>
        <taxon>Eukaryota</taxon>
        <taxon>Viridiplantae</taxon>
        <taxon>Streptophyta</taxon>
        <taxon>Embryophyta</taxon>
        <taxon>Tracheophyta</taxon>
        <taxon>Spermatophyta</taxon>
        <taxon>Magnoliopsida</taxon>
        <taxon>Liliopsida</taxon>
        <taxon>Zingiberales</taxon>
        <taxon>Musaceae</taxon>
        <taxon>Musa</taxon>
    </lineage>
</organism>
<keyword evidence="12 14" id="KW-0472">Membrane</keyword>
<evidence type="ECO:0000256" key="9">
    <source>
        <dbReference type="ARBA" id="ARBA00023002"/>
    </source>
</evidence>
<dbReference type="FunFam" id="1.10.630.10:FF:000097">
    <property type="entry name" value="Cytochrome P-450 19"/>
    <property type="match status" value="2"/>
</dbReference>
<keyword evidence="5 14" id="KW-0812">Transmembrane</keyword>
<evidence type="ECO:0000256" key="10">
    <source>
        <dbReference type="ARBA" id="ARBA00023004"/>
    </source>
</evidence>
<gene>
    <name evidence="15" type="ORF">C4D60_Mb02t01950</name>
</gene>
<evidence type="ECO:0000256" key="2">
    <source>
        <dbReference type="ARBA" id="ARBA00004167"/>
    </source>
</evidence>
<dbReference type="SUPFAM" id="SSF48264">
    <property type="entry name" value="Cytochrome P450"/>
    <property type="match status" value="2"/>
</dbReference>
<dbReference type="PROSITE" id="PS00086">
    <property type="entry name" value="CYTOCHROME_P450"/>
    <property type="match status" value="2"/>
</dbReference>
<evidence type="ECO:0000256" key="8">
    <source>
        <dbReference type="ARBA" id="ARBA00022989"/>
    </source>
</evidence>
<evidence type="ECO:0000256" key="11">
    <source>
        <dbReference type="ARBA" id="ARBA00023033"/>
    </source>
</evidence>
<dbReference type="Proteomes" id="UP000317650">
    <property type="component" value="Chromosome 2"/>
</dbReference>
<dbReference type="AlphaFoldDB" id="A0A4S8I7V1"/>
<keyword evidence="7" id="KW-0521">NADP</keyword>
<evidence type="ECO:0000256" key="13">
    <source>
        <dbReference type="SAM" id="MobiDB-lite"/>
    </source>
</evidence>
<feature type="region of interest" description="Disordered" evidence="13">
    <location>
        <begin position="1069"/>
        <end position="1097"/>
    </location>
</feature>
<evidence type="ECO:0000256" key="14">
    <source>
        <dbReference type="SAM" id="Phobius"/>
    </source>
</evidence>
<evidence type="ECO:0000256" key="1">
    <source>
        <dbReference type="ARBA" id="ARBA00001971"/>
    </source>
</evidence>
<keyword evidence="4" id="KW-0349">Heme</keyword>
<evidence type="ECO:0008006" key="17">
    <source>
        <dbReference type="Google" id="ProtNLM"/>
    </source>
</evidence>
<evidence type="ECO:0000313" key="16">
    <source>
        <dbReference type="Proteomes" id="UP000317650"/>
    </source>
</evidence>
<dbReference type="GO" id="GO:0005506">
    <property type="term" value="F:iron ion binding"/>
    <property type="evidence" value="ECO:0007669"/>
    <property type="project" value="InterPro"/>
</dbReference>
<dbReference type="GO" id="GO:0010333">
    <property type="term" value="F:terpene synthase activity"/>
    <property type="evidence" value="ECO:0007669"/>
    <property type="project" value="UniProtKB-ARBA"/>
</dbReference>
<dbReference type="InterPro" id="IPR017972">
    <property type="entry name" value="Cyt_P450_CS"/>
</dbReference>
<evidence type="ECO:0000256" key="6">
    <source>
        <dbReference type="ARBA" id="ARBA00022723"/>
    </source>
</evidence>
<dbReference type="InterPro" id="IPR036396">
    <property type="entry name" value="Cyt_P450_sf"/>
</dbReference>
<name>A0A4S8I7V1_MUSBA</name>
<dbReference type="PRINTS" id="PR00385">
    <property type="entry name" value="P450"/>
</dbReference>
<keyword evidence="8 14" id="KW-1133">Transmembrane helix</keyword>
<protein>
    <recommendedName>
        <fullName evidence="17">Flavonoid 3',5'-hydroxylase</fullName>
    </recommendedName>
</protein>
<reference evidence="15 16" key="1">
    <citation type="journal article" date="2019" name="Nat. Plants">
        <title>Genome sequencing of Musa balbisiana reveals subgenome evolution and function divergence in polyploid bananas.</title>
        <authorList>
            <person name="Yao X."/>
        </authorList>
    </citation>
    <scope>NUCLEOTIDE SEQUENCE [LARGE SCALE GENOMIC DNA]</scope>
    <source>
        <strain evidence="16">cv. DH-PKW</strain>
        <tissue evidence="15">Leaves</tissue>
    </source>
</reference>
<feature type="region of interest" description="Disordered" evidence="13">
    <location>
        <begin position="1120"/>
        <end position="1142"/>
    </location>
</feature>
<keyword evidence="10" id="KW-0408">Iron</keyword>
<dbReference type="GO" id="GO:0004497">
    <property type="term" value="F:monooxygenase activity"/>
    <property type="evidence" value="ECO:0007669"/>
    <property type="project" value="UniProtKB-KW"/>
</dbReference>
<evidence type="ECO:0000256" key="3">
    <source>
        <dbReference type="ARBA" id="ARBA00010617"/>
    </source>
</evidence>
<evidence type="ECO:0000256" key="12">
    <source>
        <dbReference type="ARBA" id="ARBA00023136"/>
    </source>
</evidence>
<proteinExistence type="inferred from homology"/>